<reference evidence="1" key="1">
    <citation type="submission" date="2021-11" db="EMBL/GenBank/DDBJ databases">
        <title>Description of novel Flavobacterium species.</title>
        <authorList>
            <person name="Saticioglu I.B."/>
            <person name="Ay H."/>
            <person name="Altun S."/>
            <person name="Duman M."/>
        </authorList>
    </citation>
    <scope>NUCLEOTIDE SEQUENCE</scope>
    <source>
        <strain evidence="1">F-30</strain>
    </source>
</reference>
<evidence type="ECO:0000313" key="1">
    <source>
        <dbReference type="EMBL" id="MCC9062747.1"/>
    </source>
</evidence>
<dbReference type="RefSeq" id="WP_230034534.1">
    <property type="nucleotide sequence ID" value="NZ_JAJJMM010000001.1"/>
</dbReference>
<dbReference type="SUPFAM" id="SSF46785">
    <property type="entry name" value="Winged helix' DNA-binding domain"/>
    <property type="match status" value="1"/>
</dbReference>
<dbReference type="EMBL" id="JAJJMM010000001">
    <property type="protein sequence ID" value="MCC9062747.1"/>
    <property type="molecule type" value="Genomic_DNA"/>
</dbReference>
<name>A0ABS8MB38_9FLAO</name>
<sequence>MRNMEIKNQVLEAMKKAQQPLNAGKVVELTKLDRKDVDKAMKMLKDEGSIVSPKRCFWEAK</sequence>
<gene>
    <name evidence="1" type="ORF">LNP81_07040</name>
</gene>
<dbReference type="InterPro" id="IPR036388">
    <property type="entry name" value="WH-like_DNA-bd_sf"/>
</dbReference>
<comment type="caution">
    <text evidence="1">The sequence shown here is derived from an EMBL/GenBank/DDBJ whole genome shotgun (WGS) entry which is preliminary data.</text>
</comment>
<organism evidence="1 2">
    <name type="scientific">Flavobacterium piscisymbiosum</name>
    <dbReference type="NCBI Taxonomy" id="2893753"/>
    <lineage>
        <taxon>Bacteria</taxon>
        <taxon>Pseudomonadati</taxon>
        <taxon>Bacteroidota</taxon>
        <taxon>Flavobacteriia</taxon>
        <taxon>Flavobacteriales</taxon>
        <taxon>Flavobacteriaceae</taxon>
        <taxon>Flavobacterium</taxon>
    </lineage>
</organism>
<keyword evidence="2" id="KW-1185">Reference proteome</keyword>
<dbReference type="Proteomes" id="UP001430679">
    <property type="component" value="Unassembled WGS sequence"/>
</dbReference>
<protein>
    <submittedName>
        <fullName evidence="1">Transcriptional regulator</fullName>
    </submittedName>
</protein>
<proteinExistence type="predicted"/>
<evidence type="ECO:0000313" key="2">
    <source>
        <dbReference type="Proteomes" id="UP001430679"/>
    </source>
</evidence>
<dbReference type="InterPro" id="IPR036390">
    <property type="entry name" value="WH_DNA-bd_sf"/>
</dbReference>
<accession>A0ABS8MB38</accession>
<dbReference type="Gene3D" id="1.10.10.10">
    <property type="entry name" value="Winged helix-like DNA-binding domain superfamily/Winged helix DNA-binding domain"/>
    <property type="match status" value="1"/>
</dbReference>